<dbReference type="RefSeq" id="WP_272181246.1">
    <property type="nucleotide sequence ID" value="NZ_JAQOMS010000002.1"/>
</dbReference>
<dbReference type="Pfam" id="PF04299">
    <property type="entry name" value="FMN_bind_2"/>
    <property type="match status" value="1"/>
</dbReference>
<name>A0ABT5FEF7_9GAMM</name>
<dbReference type="PANTHER" id="PTHR35802:SF1">
    <property type="entry name" value="PROTEASE SYNTHASE AND SPORULATION PROTEIN PAI 2"/>
    <property type="match status" value="1"/>
</dbReference>
<protein>
    <submittedName>
        <fullName evidence="1">FMN-binding negative transcriptional regulator</fullName>
    </submittedName>
</protein>
<dbReference type="Gene3D" id="2.30.110.10">
    <property type="entry name" value="Electron Transport, Fmn-binding Protein, Chain A"/>
    <property type="match status" value="1"/>
</dbReference>
<reference evidence="1 2" key="1">
    <citation type="submission" date="2023-01" db="EMBL/GenBank/DDBJ databases">
        <title>Psychrosphaera sp. nov., isolated from marine algae.</title>
        <authorList>
            <person name="Bayburt H."/>
            <person name="Choi B.J."/>
            <person name="Kim J.M."/>
            <person name="Choi D.G."/>
            <person name="Jeon C.O."/>
        </authorList>
    </citation>
    <scope>NUCLEOTIDE SEQUENCE [LARGE SCALE GENOMIC DNA]</scope>
    <source>
        <strain evidence="1 2">G1-22</strain>
    </source>
</reference>
<proteinExistence type="predicted"/>
<gene>
    <name evidence="1" type="ORF">PN838_15585</name>
</gene>
<evidence type="ECO:0000313" key="2">
    <source>
        <dbReference type="Proteomes" id="UP001528411"/>
    </source>
</evidence>
<dbReference type="InterPro" id="IPR007396">
    <property type="entry name" value="TR_PAI2-type"/>
</dbReference>
<dbReference type="EMBL" id="JAQOMS010000002">
    <property type="protein sequence ID" value="MDC2889923.1"/>
    <property type="molecule type" value="Genomic_DNA"/>
</dbReference>
<dbReference type="PANTHER" id="PTHR35802">
    <property type="entry name" value="PROTEASE SYNTHASE AND SPORULATION PROTEIN PAI 2"/>
    <property type="match status" value="1"/>
</dbReference>
<dbReference type="Proteomes" id="UP001528411">
    <property type="component" value="Unassembled WGS sequence"/>
</dbReference>
<sequence>MYVPRHFKHDIDDSVFKFIENNGFAQLISSTNNLPEVTFVPILLNADKTKLICHVANQNPQAKIEDGQIVLVSFSGPHGYVSPSWYESAGVPTWNYQAVNVYGKVTKSRDPERLTQLVNQLTDKYERYYDAPWQPEYPDKMLRAITLLEIEITDIQAKSKLSQNRSRVDQVNVINALNKEGNTKLAEAMKKKINCN</sequence>
<comment type="caution">
    <text evidence="1">The sequence shown here is derived from an EMBL/GenBank/DDBJ whole genome shotgun (WGS) entry which is preliminary data.</text>
</comment>
<dbReference type="PIRSF" id="PIRSF010372">
    <property type="entry name" value="PaiB"/>
    <property type="match status" value="1"/>
</dbReference>
<organism evidence="1 2">
    <name type="scientific">Psychrosphaera algicola</name>
    <dbReference type="NCBI Taxonomy" id="3023714"/>
    <lineage>
        <taxon>Bacteria</taxon>
        <taxon>Pseudomonadati</taxon>
        <taxon>Pseudomonadota</taxon>
        <taxon>Gammaproteobacteria</taxon>
        <taxon>Alteromonadales</taxon>
        <taxon>Pseudoalteromonadaceae</taxon>
        <taxon>Psychrosphaera</taxon>
    </lineage>
</organism>
<dbReference type="InterPro" id="IPR012349">
    <property type="entry name" value="Split_barrel_FMN-bd"/>
</dbReference>
<dbReference type="SUPFAM" id="SSF50475">
    <property type="entry name" value="FMN-binding split barrel"/>
    <property type="match status" value="1"/>
</dbReference>
<keyword evidence="2" id="KW-1185">Reference proteome</keyword>
<accession>A0ABT5FEF7</accession>
<evidence type="ECO:0000313" key="1">
    <source>
        <dbReference type="EMBL" id="MDC2889923.1"/>
    </source>
</evidence>